<reference evidence="3" key="1">
    <citation type="journal article" date="2019" name="Sci. Rep.">
        <title>Draft genome of Tanacetum cinerariifolium, the natural source of mosquito coil.</title>
        <authorList>
            <person name="Yamashiro T."/>
            <person name="Shiraishi A."/>
            <person name="Satake H."/>
            <person name="Nakayama K."/>
        </authorList>
    </citation>
    <scope>NUCLEOTIDE SEQUENCE</scope>
</reference>
<feature type="compositionally biased region" description="Acidic residues" evidence="1">
    <location>
        <begin position="90"/>
        <end position="108"/>
    </location>
</feature>
<dbReference type="InterPro" id="IPR005162">
    <property type="entry name" value="Retrotrans_gag_dom"/>
</dbReference>
<comment type="caution">
    <text evidence="3">The sequence shown here is derived from an EMBL/GenBank/DDBJ whole genome shotgun (WGS) entry which is preliminary data.</text>
</comment>
<dbReference type="GO" id="GO:0003964">
    <property type="term" value="F:RNA-directed DNA polymerase activity"/>
    <property type="evidence" value="ECO:0007669"/>
    <property type="project" value="UniProtKB-KW"/>
</dbReference>
<feature type="compositionally biased region" description="Low complexity" evidence="1">
    <location>
        <begin position="13"/>
        <end position="23"/>
    </location>
</feature>
<keyword evidence="3" id="KW-0808">Transferase</keyword>
<evidence type="ECO:0000313" key="3">
    <source>
        <dbReference type="EMBL" id="GEW94658.1"/>
    </source>
</evidence>
<evidence type="ECO:0000259" key="2">
    <source>
        <dbReference type="Pfam" id="PF03732"/>
    </source>
</evidence>
<gene>
    <name evidence="3" type="ORF">Tci_266634</name>
</gene>
<proteinExistence type="predicted"/>
<dbReference type="AlphaFoldDB" id="A0A699H6S6"/>
<keyword evidence="3" id="KW-0548">Nucleotidyltransferase</keyword>
<sequence>MLDSEHSTVTYTSISSDDGSSDVGSSRVIVLGYDGLPMMPKDPYAYVKAAMLELPSLYFVSEPVYPKFMPPKDDVFLAEEQPLPIAKEESSEDNANEVEEDEGEEEEEHLAPADSVSPPAYCTTARMSIRAQTPIPFLSEVEVNKLIAIPTLPPSPLKSYSSLLPQIPSPPLPTSLTDAGAPLGYRDAMIRLRAESPSTSHPLPLLPPIVLQRTRAFMVMMRAAVPSTYILTPRQRHHHQGHHHFYLYHYMHHHHLCFYPLLTVEWMFLRLHYRLERGCVLLSVLDLKLRSAYLLLLLDPLEALEQIMVLLALWMPRLDDIDVIYGRLDDAQDDRLLMSGQLNLLHRDRRSHTRTTRLMESEARASREAWVQSMDASDMTRYEKMVLAKRATRASPTMTTTPTLVTNAQLKTVGQDAAHSMPWSTLMKMMTAKYCPRNKIKKLEIDIWELKVKGIDVASYTQRFQELALMYGKMFLEDSAEIEKYVGGLPDMIHRSVMASKPKTMHDAFEFSTELKDKKIHTFLNAN</sequence>
<accession>A0A699H6S6</accession>
<feature type="region of interest" description="Disordered" evidence="1">
    <location>
        <begin position="1"/>
        <end position="23"/>
    </location>
</feature>
<feature type="domain" description="Retrotransposon gag" evidence="2">
    <location>
        <begin position="416"/>
        <end position="490"/>
    </location>
</feature>
<protein>
    <submittedName>
        <fullName evidence="3">Reverse transcriptase domain-containing protein</fullName>
    </submittedName>
</protein>
<dbReference type="EMBL" id="BKCJ010081678">
    <property type="protein sequence ID" value="GEW94658.1"/>
    <property type="molecule type" value="Genomic_DNA"/>
</dbReference>
<evidence type="ECO:0000256" key="1">
    <source>
        <dbReference type="SAM" id="MobiDB-lite"/>
    </source>
</evidence>
<organism evidence="3">
    <name type="scientific">Tanacetum cinerariifolium</name>
    <name type="common">Dalmatian daisy</name>
    <name type="synonym">Chrysanthemum cinerariifolium</name>
    <dbReference type="NCBI Taxonomy" id="118510"/>
    <lineage>
        <taxon>Eukaryota</taxon>
        <taxon>Viridiplantae</taxon>
        <taxon>Streptophyta</taxon>
        <taxon>Embryophyta</taxon>
        <taxon>Tracheophyta</taxon>
        <taxon>Spermatophyta</taxon>
        <taxon>Magnoliopsida</taxon>
        <taxon>eudicotyledons</taxon>
        <taxon>Gunneridae</taxon>
        <taxon>Pentapetalae</taxon>
        <taxon>asterids</taxon>
        <taxon>campanulids</taxon>
        <taxon>Asterales</taxon>
        <taxon>Asteraceae</taxon>
        <taxon>Asteroideae</taxon>
        <taxon>Anthemideae</taxon>
        <taxon>Anthemidinae</taxon>
        <taxon>Tanacetum</taxon>
    </lineage>
</organism>
<dbReference type="Pfam" id="PF03732">
    <property type="entry name" value="Retrotrans_gag"/>
    <property type="match status" value="1"/>
</dbReference>
<feature type="region of interest" description="Disordered" evidence="1">
    <location>
        <begin position="84"/>
        <end position="119"/>
    </location>
</feature>
<name>A0A699H6S6_TANCI</name>
<keyword evidence="3" id="KW-0695">RNA-directed DNA polymerase</keyword>